<gene>
    <name evidence="2" type="ORF">METZ01_LOCUS461865</name>
</gene>
<keyword evidence="1" id="KW-1133">Transmembrane helix</keyword>
<feature type="non-terminal residue" evidence="2">
    <location>
        <position position="86"/>
    </location>
</feature>
<keyword evidence="1" id="KW-0472">Membrane</keyword>
<dbReference type="EMBL" id="UINC01193404">
    <property type="protein sequence ID" value="SVE09011.1"/>
    <property type="molecule type" value="Genomic_DNA"/>
</dbReference>
<keyword evidence="1" id="KW-0812">Transmembrane</keyword>
<name>A0A383AN60_9ZZZZ</name>
<feature type="transmembrane region" description="Helical" evidence="1">
    <location>
        <begin position="12"/>
        <end position="31"/>
    </location>
</feature>
<organism evidence="2">
    <name type="scientific">marine metagenome</name>
    <dbReference type="NCBI Taxonomy" id="408172"/>
    <lineage>
        <taxon>unclassified sequences</taxon>
        <taxon>metagenomes</taxon>
        <taxon>ecological metagenomes</taxon>
    </lineage>
</organism>
<reference evidence="2" key="1">
    <citation type="submission" date="2018-05" db="EMBL/GenBank/DDBJ databases">
        <authorList>
            <person name="Lanie J.A."/>
            <person name="Ng W.-L."/>
            <person name="Kazmierczak K.M."/>
            <person name="Andrzejewski T.M."/>
            <person name="Davidsen T.M."/>
            <person name="Wayne K.J."/>
            <person name="Tettelin H."/>
            <person name="Glass J.I."/>
            <person name="Rusch D."/>
            <person name="Podicherti R."/>
            <person name="Tsui H.-C.T."/>
            <person name="Winkler M.E."/>
        </authorList>
    </citation>
    <scope>NUCLEOTIDE SEQUENCE</scope>
</reference>
<dbReference type="AlphaFoldDB" id="A0A383AN60"/>
<sequence length="86" mass="9829">MQKPNANRKRENLLLNLAFNLIFPIILLRKGDEWFGSLLAEWLTVKEDDPQVAGVILVLALSFPLGYGIRDFIVRQRFNVVSVLGF</sequence>
<accession>A0A383AN60</accession>
<protein>
    <submittedName>
        <fullName evidence="2">Uncharacterized protein</fullName>
    </submittedName>
</protein>
<proteinExistence type="predicted"/>
<evidence type="ECO:0000256" key="1">
    <source>
        <dbReference type="SAM" id="Phobius"/>
    </source>
</evidence>
<evidence type="ECO:0000313" key="2">
    <source>
        <dbReference type="EMBL" id="SVE09011.1"/>
    </source>
</evidence>
<feature type="transmembrane region" description="Helical" evidence="1">
    <location>
        <begin position="51"/>
        <end position="69"/>
    </location>
</feature>